<evidence type="ECO:0000313" key="2">
    <source>
        <dbReference type="Proteomes" id="UP000483820"/>
    </source>
</evidence>
<organism evidence="1 2">
    <name type="scientific">Caenorhabditis remanei</name>
    <name type="common">Caenorhabditis vulgaris</name>
    <dbReference type="NCBI Taxonomy" id="31234"/>
    <lineage>
        <taxon>Eukaryota</taxon>
        <taxon>Metazoa</taxon>
        <taxon>Ecdysozoa</taxon>
        <taxon>Nematoda</taxon>
        <taxon>Chromadorea</taxon>
        <taxon>Rhabditida</taxon>
        <taxon>Rhabditina</taxon>
        <taxon>Rhabditomorpha</taxon>
        <taxon>Rhabditoidea</taxon>
        <taxon>Rhabditidae</taxon>
        <taxon>Peloderinae</taxon>
        <taxon>Caenorhabditis</taxon>
    </lineage>
</organism>
<dbReference type="AlphaFoldDB" id="A0A6A5HGG8"/>
<reference evidence="1 2" key="1">
    <citation type="submission" date="2019-12" db="EMBL/GenBank/DDBJ databases">
        <title>Chromosome-level assembly of the Caenorhabditis remanei genome.</title>
        <authorList>
            <person name="Teterina A.A."/>
            <person name="Willis J.H."/>
            <person name="Phillips P.C."/>
        </authorList>
    </citation>
    <scope>NUCLEOTIDE SEQUENCE [LARGE SCALE GENOMIC DNA]</scope>
    <source>
        <strain evidence="1 2">PX506</strain>
        <tissue evidence="1">Whole organism</tissue>
    </source>
</reference>
<proteinExistence type="predicted"/>
<comment type="caution">
    <text evidence="1">The sequence shown here is derived from an EMBL/GenBank/DDBJ whole genome shotgun (WGS) entry which is preliminary data.</text>
</comment>
<name>A0A6A5HGG8_CAERE</name>
<dbReference type="CTD" id="78774289"/>
<sequence>MPKRTCDERKCAPLIRRVASLSLSRQCYDGPTTTEAAHLTTSTRPNPIETLHNVVVEHLAHFIGDVSLWIHFSDVLDRELLIRHVLLVLQRLLVVLRQLQHRLQMLLVRFATLCVVLHTHCVHPRQFVEIQQHLLLQIVCSRFDKKMCSKYDNLVSEKQKTYSEWDCANIRAVLRENYATNAVKS</sequence>
<dbReference type="GeneID" id="78774289"/>
<accession>A0A6A5HGG8</accession>
<dbReference type="RefSeq" id="XP_053590154.1">
    <property type="nucleotide sequence ID" value="XM_053725960.1"/>
</dbReference>
<protein>
    <submittedName>
        <fullName evidence="1">Uncharacterized protein</fullName>
    </submittedName>
</protein>
<dbReference type="KEGG" id="crq:GCK72_007058"/>
<dbReference type="EMBL" id="WUAV01000002">
    <property type="protein sequence ID" value="KAF1767100.1"/>
    <property type="molecule type" value="Genomic_DNA"/>
</dbReference>
<dbReference type="Proteomes" id="UP000483820">
    <property type="component" value="Chromosome II"/>
</dbReference>
<evidence type="ECO:0000313" key="1">
    <source>
        <dbReference type="EMBL" id="KAF1767100.1"/>
    </source>
</evidence>
<gene>
    <name evidence="1" type="ORF">GCK72_007058</name>
</gene>